<feature type="compositionally biased region" description="Polar residues" evidence="1">
    <location>
        <begin position="56"/>
        <end position="68"/>
    </location>
</feature>
<reference evidence="3" key="1">
    <citation type="submission" date="2012-03" db="EMBL/GenBank/DDBJ databases">
        <title>Complete sequence of chromosome of Deinococcus peraridilitoris DSM 19664.</title>
        <authorList>
            <person name="Lucas S."/>
            <person name="Copeland A."/>
            <person name="Lapidus A."/>
            <person name="Glavina del Rio T."/>
            <person name="Dalin E."/>
            <person name="Tice H."/>
            <person name="Bruce D."/>
            <person name="Goodwin L."/>
            <person name="Pitluck S."/>
            <person name="Peters L."/>
            <person name="Mikhailova N."/>
            <person name="Lu M."/>
            <person name="Kyrpides N."/>
            <person name="Mavromatis K."/>
            <person name="Ivanova N."/>
            <person name="Brettin T."/>
            <person name="Detter J.C."/>
            <person name="Han C."/>
            <person name="Larimer F."/>
            <person name="Land M."/>
            <person name="Hauser L."/>
            <person name="Markowitz V."/>
            <person name="Cheng J.-F."/>
            <person name="Hugenholtz P."/>
            <person name="Woyke T."/>
            <person name="Wu D."/>
            <person name="Pukall R."/>
            <person name="Steenblock K."/>
            <person name="Brambilla E."/>
            <person name="Klenk H.-P."/>
            <person name="Eisen J.A."/>
        </authorList>
    </citation>
    <scope>NUCLEOTIDE SEQUENCE [LARGE SCALE GENOMIC DNA]</scope>
    <source>
        <strain evidence="3">DSM 19664 / LMG 22246 / CIP 109416 / KR-200</strain>
    </source>
</reference>
<keyword evidence="3" id="KW-1185">Reference proteome</keyword>
<dbReference type="AlphaFoldDB" id="L0A0D9"/>
<evidence type="ECO:0000313" key="2">
    <source>
        <dbReference type="EMBL" id="AFZ67311.1"/>
    </source>
</evidence>
<sequence length="810" mass="85868">MPDQQLDPKKKSASHLSGKAPVKSPRTGTRSKSADTTAKRQLPIPAPLAKNPDTPKPTNLAQQASTPRPRTGCAFAPTPIPGIRPAPTGRIQDEVAPKHVLGNPGKTDITRKNTIFGQIGSFFKKEVKGLADLTNASAKTLRDTGTAVAQKAAGYARQPRKLLAESGTFLKTSAGNTRAYASRKITQFKSWYATPEGKAAFWKGITLTGVGLLTVASAGTLTAPALMLAGAVSAAGGVAAQAVHNQVFNAAAAKKARQETAYAYTPKTALQGVSLKTMAVDGAVGAFGGPLARFAGKAVIGSVGALARGALPALKGTAQLGMAAARTGARRLLSPSQRAALKAAGNSVKGTGSAIKSGAQHTMTGFKNHVGDPLNGFVNTQKAKAARSLTSAGATVKNSSPGHFVRRQAQSALDKKNGAIKALRRNVTAWRVEDLRLLRGASSLKAVRAVRAANTTANHWLAGAGKVLNNLKNVALDKIDNAGHKIGRSWKTSKAGQLVQGQADGFTRYVDRVIGTSNNPNLVKAFNEFRESSQAIRAHLTQTWSEAGQELTVGYGRLFGQQGAAQAEMRQLVGTQPMYASQLDAAKAAAKARLAREIEEDGKKLARRALLADGITNPRAEQVRSRMNAMGFVQRARTSLDARAEREASKFVARHASEDLRKATLAAYQAEGVKKVLVKFFGSAASRQGLIARSGYVVSSPVRFAVKDRLDKYVKIASTLRGATPIAGMAQLLESSVAETAEKTVRDQLNLYLKTQLKTFLGEEEGKKPSKSDDAIISKVVQEGIQEVMPINPDDFVKDLQKNMQIKEEE</sequence>
<dbReference type="PATRIC" id="fig|937777.3.peg.1795"/>
<name>L0A0D9_DEIPD</name>
<feature type="compositionally biased region" description="Polar residues" evidence="1">
    <location>
        <begin position="26"/>
        <end position="36"/>
    </location>
</feature>
<dbReference type="STRING" id="937777.Deipe_1792"/>
<dbReference type="KEGG" id="dpd:Deipe_1792"/>
<feature type="region of interest" description="Disordered" evidence="1">
    <location>
        <begin position="1"/>
        <end position="84"/>
    </location>
</feature>
<organism evidence="2 3">
    <name type="scientific">Deinococcus peraridilitoris (strain DSM 19664 / LMG 22246 / CIP 109416 / KR-200)</name>
    <dbReference type="NCBI Taxonomy" id="937777"/>
    <lineage>
        <taxon>Bacteria</taxon>
        <taxon>Thermotogati</taxon>
        <taxon>Deinococcota</taxon>
        <taxon>Deinococci</taxon>
        <taxon>Deinococcales</taxon>
        <taxon>Deinococcaceae</taxon>
        <taxon>Deinococcus</taxon>
    </lineage>
</organism>
<evidence type="ECO:0000256" key="1">
    <source>
        <dbReference type="SAM" id="MobiDB-lite"/>
    </source>
</evidence>
<protein>
    <submittedName>
        <fullName evidence="2">Uncharacterized protein</fullName>
    </submittedName>
</protein>
<gene>
    <name evidence="2" type="ordered locus">Deipe_1792</name>
</gene>
<proteinExistence type="predicted"/>
<dbReference type="HOGENOM" id="CLU_344438_0_0_0"/>
<dbReference type="EMBL" id="CP003382">
    <property type="protein sequence ID" value="AFZ67311.1"/>
    <property type="molecule type" value="Genomic_DNA"/>
</dbReference>
<dbReference type="Proteomes" id="UP000010467">
    <property type="component" value="Chromosome"/>
</dbReference>
<accession>L0A0D9</accession>
<evidence type="ECO:0000313" key="3">
    <source>
        <dbReference type="Proteomes" id="UP000010467"/>
    </source>
</evidence>
<feature type="compositionally biased region" description="Basic and acidic residues" evidence="1">
    <location>
        <begin position="1"/>
        <end position="10"/>
    </location>
</feature>